<feature type="transmembrane region" description="Helical" evidence="1">
    <location>
        <begin position="127"/>
        <end position="148"/>
    </location>
</feature>
<feature type="transmembrane region" description="Helical" evidence="1">
    <location>
        <begin position="15"/>
        <end position="33"/>
    </location>
</feature>
<dbReference type="WBParaSite" id="nRc.2.0.1.t43343-RA">
    <property type="protein sequence ID" value="nRc.2.0.1.t43343-RA"/>
    <property type="gene ID" value="nRc.2.0.1.g43343"/>
</dbReference>
<dbReference type="AlphaFoldDB" id="A0A915L0R1"/>
<reference evidence="3" key="1">
    <citation type="submission" date="2022-11" db="UniProtKB">
        <authorList>
            <consortium name="WormBaseParasite"/>
        </authorList>
    </citation>
    <scope>IDENTIFICATION</scope>
</reference>
<name>A0A915L0R1_ROMCU</name>
<keyword evidence="2" id="KW-1185">Reference proteome</keyword>
<accession>A0A915L0R1</accession>
<evidence type="ECO:0000313" key="3">
    <source>
        <dbReference type="WBParaSite" id="nRc.2.0.1.t43343-RA"/>
    </source>
</evidence>
<protein>
    <submittedName>
        <fullName evidence="3">ATP synthase F0 subunit 8</fullName>
    </submittedName>
</protein>
<proteinExistence type="predicted"/>
<keyword evidence="1" id="KW-0472">Membrane</keyword>
<evidence type="ECO:0000256" key="1">
    <source>
        <dbReference type="SAM" id="Phobius"/>
    </source>
</evidence>
<evidence type="ECO:0000313" key="2">
    <source>
        <dbReference type="Proteomes" id="UP000887565"/>
    </source>
</evidence>
<organism evidence="2 3">
    <name type="scientific">Romanomermis culicivorax</name>
    <name type="common">Nematode worm</name>
    <dbReference type="NCBI Taxonomy" id="13658"/>
    <lineage>
        <taxon>Eukaryota</taxon>
        <taxon>Metazoa</taxon>
        <taxon>Ecdysozoa</taxon>
        <taxon>Nematoda</taxon>
        <taxon>Enoplea</taxon>
        <taxon>Dorylaimia</taxon>
        <taxon>Mermithida</taxon>
        <taxon>Mermithoidea</taxon>
        <taxon>Mermithidae</taxon>
        <taxon>Romanomermis</taxon>
    </lineage>
</organism>
<sequence>MTVFPNEWFMWCLETYWLTFSIGIIVMSCLVYCRRLYFKNESRRCSFNGEDQVDNIDSSTGKLRKRDKVLLYSKKVLRKVLKGFLCGALAVLPLANVGVGVTIPTRAQQKWPGSGPVDWLQHQSYGWNVYSVCFKVLYVFTASGQYWAMTEVLAGRRKYF</sequence>
<keyword evidence="1" id="KW-0812">Transmembrane</keyword>
<keyword evidence="1" id="KW-1133">Transmembrane helix</keyword>
<dbReference type="Proteomes" id="UP000887565">
    <property type="component" value="Unplaced"/>
</dbReference>
<feature type="transmembrane region" description="Helical" evidence="1">
    <location>
        <begin position="84"/>
        <end position="107"/>
    </location>
</feature>